<keyword evidence="8" id="KW-1185">Reference proteome</keyword>
<organism evidence="7 8">
    <name type="scientific">Streptococcus cuniculi</name>
    <dbReference type="NCBI Taxonomy" id="1432788"/>
    <lineage>
        <taxon>Bacteria</taxon>
        <taxon>Bacillati</taxon>
        <taxon>Bacillota</taxon>
        <taxon>Bacilli</taxon>
        <taxon>Lactobacillales</taxon>
        <taxon>Streptococcaceae</taxon>
        <taxon>Streptococcus</taxon>
    </lineage>
</organism>
<sequence length="262" mass="29094">MEAIARFFRRIIIAYKQASMFSDWKTYLLFDLIPPISQTLFFSLIAYAIYGPAYIRKWMIGNALLIASFTALFGVGTQLMAEKYHGTLSFLIASKTRLSAILLSSTVSAMCTGMVSVVLGTSLVSVMLGISWNRNLILSFVVVLILATFVAMSFGYLFSCFILVTSEVNLVLNLATRVLLMFTGANFPIAKLPPLLQGFSNLLPLTRSIHIAQGLMEGYPLSHYRQLIQEEVLLGLCFLLVASILLSFMETKARKDSTIELI</sequence>
<dbReference type="InterPro" id="IPR000412">
    <property type="entry name" value="ABC_2_transport"/>
</dbReference>
<name>A0A1Q8E618_9STRE</name>
<reference evidence="8" key="1">
    <citation type="submission" date="2016-12" db="EMBL/GenBank/DDBJ databases">
        <authorList>
            <person name="Gulvik C.A."/>
        </authorList>
    </citation>
    <scope>NUCLEOTIDE SEQUENCE [LARGE SCALE GENOMIC DNA]</scope>
    <source>
        <strain evidence="8">NED12-00049-6B</strain>
    </source>
</reference>
<comment type="subcellular location">
    <subcellularLocation>
        <location evidence="5">Cell membrane</location>
        <topology evidence="5">Multi-pass membrane protein</topology>
    </subcellularLocation>
    <subcellularLocation>
        <location evidence="1">Membrane</location>
        <topology evidence="1">Multi-pass membrane protein</topology>
    </subcellularLocation>
</comment>
<evidence type="ECO:0000313" key="7">
    <source>
        <dbReference type="EMBL" id="OLF47227.1"/>
    </source>
</evidence>
<feature type="transmembrane region" description="Helical" evidence="5">
    <location>
        <begin position="27"/>
        <end position="50"/>
    </location>
</feature>
<evidence type="ECO:0000256" key="1">
    <source>
        <dbReference type="ARBA" id="ARBA00004141"/>
    </source>
</evidence>
<evidence type="ECO:0000259" key="6">
    <source>
        <dbReference type="PROSITE" id="PS51012"/>
    </source>
</evidence>
<keyword evidence="3 5" id="KW-1133">Transmembrane helix</keyword>
<keyword evidence="5" id="KW-1003">Cell membrane</keyword>
<comment type="similarity">
    <text evidence="5">Belongs to the ABC-2 integral membrane protein family.</text>
</comment>
<dbReference type="GO" id="GO:0140359">
    <property type="term" value="F:ABC-type transporter activity"/>
    <property type="evidence" value="ECO:0007669"/>
    <property type="project" value="InterPro"/>
</dbReference>
<keyword evidence="5" id="KW-0813">Transport</keyword>
<accession>A0A1Q8E618</accession>
<gene>
    <name evidence="7" type="ORF">BU202_09115</name>
</gene>
<dbReference type="EMBL" id="MSJM01000008">
    <property type="protein sequence ID" value="OLF47227.1"/>
    <property type="molecule type" value="Genomic_DNA"/>
</dbReference>
<dbReference type="PRINTS" id="PR00164">
    <property type="entry name" value="ABC2TRNSPORT"/>
</dbReference>
<dbReference type="InterPro" id="IPR013525">
    <property type="entry name" value="ABC2_TM"/>
</dbReference>
<dbReference type="AlphaFoldDB" id="A0A1Q8E618"/>
<protein>
    <recommendedName>
        <fullName evidence="5">Transport permease protein</fullName>
    </recommendedName>
</protein>
<dbReference type="Pfam" id="PF01061">
    <property type="entry name" value="ABC2_membrane"/>
    <property type="match status" value="1"/>
</dbReference>
<feature type="domain" description="ABC transmembrane type-2" evidence="6">
    <location>
        <begin position="25"/>
        <end position="257"/>
    </location>
</feature>
<dbReference type="OrthoDB" id="1414986at2"/>
<dbReference type="PANTHER" id="PTHR43229">
    <property type="entry name" value="NODULATION PROTEIN J"/>
    <property type="match status" value="1"/>
</dbReference>
<keyword evidence="4 5" id="KW-0472">Membrane</keyword>
<evidence type="ECO:0000313" key="8">
    <source>
        <dbReference type="Proteomes" id="UP000186890"/>
    </source>
</evidence>
<evidence type="ECO:0000256" key="4">
    <source>
        <dbReference type="ARBA" id="ARBA00023136"/>
    </source>
</evidence>
<feature type="transmembrane region" description="Helical" evidence="5">
    <location>
        <begin position="170"/>
        <end position="190"/>
    </location>
</feature>
<keyword evidence="2 5" id="KW-0812">Transmembrane</keyword>
<feature type="transmembrane region" description="Helical" evidence="5">
    <location>
        <begin position="136"/>
        <end position="158"/>
    </location>
</feature>
<evidence type="ECO:0000256" key="5">
    <source>
        <dbReference type="RuleBase" id="RU361157"/>
    </source>
</evidence>
<feature type="transmembrane region" description="Helical" evidence="5">
    <location>
        <begin position="62"/>
        <end position="81"/>
    </location>
</feature>
<feature type="transmembrane region" description="Helical" evidence="5">
    <location>
        <begin position="101"/>
        <end position="130"/>
    </location>
</feature>
<dbReference type="RefSeq" id="WP_075105466.1">
    <property type="nucleotide sequence ID" value="NZ_MSJM01000008.1"/>
</dbReference>
<evidence type="ECO:0000256" key="3">
    <source>
        <dbReference type="ARBA" id="ARBA00022989"/>
    </source>
</evidence>
<dbReference type="PANTHER" id="PTHR43229:SF2">
    <property type="entry name" value="NODULATION PROTEIN J"/>
    <property type="match status" value="1"/>
</dbReference>
<evidence type="ECO:0000256" key="2">
    <source>
        <dbReference type="ARBA" id="ARBA00022692"/>
    </source>
</evidence>
<comment type="caution">
    <text evidence="7">The sequence shown here is derived from an EMBL/GenBank/DDBJ whole genome shotgun (WGS) entry which is preliminary data.</text>
</comment>
<dbReference type="InterPro" id="IPR047817">
    <property type="entry name" value="ABC2_TM_bact-type"/>
</dbReference>
<dbReference type="Proteomes" id="UP000186890">
    <property type="component" value="Unassembled WGS sequence"/>
</dbReference>
<dbReference type="InterPro" id="IPR051784">
    <property type="entry name" value="Nod_factor_ABC_transporter"/>
</dbReference>
<feature type="transmembrane region" description="Helical" evidence="5">
    <location>
        <begin position="232"/>
        <end position="249"/>
    </location>
</feature>
<proteinExistence type="inferred from homology"/>
<dbReference type="GO" id="GO:0043190">
    <property type="term" value="C:ATP-binding cassette (ABC) transporter complex"/>
    <property type="evidence" value="ECO:0007669"/>
    <property type="project" value="InterPro"/>
</dbReference>
<dbReference type="PROSITE" id="PS51012">
    <property type="entry name" value="ABC_TM2"/>
    <property type="match status" value="1"/>
</dbReference>